<proteinExistence type="predicted"/>
<evidence type="ECO:0000259" key="1">
    <source>
        <dbReference type="Pfam" id="PF13480"/>
    </source>
</evidence>
<accession>A0A3B0AZB6</accession>
<dbReference type="AlphaFoldDB" id="A0A3B0AZB6"/>
<dbReference type="Proteomes" id="UP000270343">
    <property type="component" value="Unassembled WGS sequence"/>
</dbReference>
<dbReference type="InterPro" id="IPR016181">
    <property type="entry name" value="Acyl_CoA_acyltransferase"/>
</dbReference>
<dbReference type="OrthoDB" id="9808976at2"/>
<feature type="domain" description="BioF2-like acetyltransferase" evidence="1">
    <location>
        <begin position="167"/>
        <end position="310"/>
    </location>
</feature>
<gene>
    <name evidence="2" type="ORF">D7231_24060</name>
</gene>
<dbReference type="InterPro" id="IPR038740">
    <property type="entry name" value="BioF2-like_GNAT_dom"/>
</dbReference>
<dbReference type="Pfam" id="PF13480">
    <property type="entry name" value="Acetyltransf_6"/>
    <property type="match status" value="1"/>
</dbReference>
<name>A0A3B0AZB6_9ACTN</name>
<dbReference type="EMBL" id="RBAM01000010">
    <property type="protein sequence ID" value="RKN65895.1"/>
    <property type="molecule type" value="Genomic_DNA"/>
</dbReference>
<dbReference type="RefSeq" id="WP_120757621.1">
    <property type="nucleotide sequence ID" value="NZ_RBAM01000010.1"/>
</dbReference>
<dbReference type="GO" id="GO:0016740">
    <property type="term" value="F:transferase activity"/>
    <property type="evidence" value="ECO:0007669"/>
    <property type="project" value="UniProtKB-KW"/>
</dbReference>
<dbReference type="Gene3D" id="3.40.630.30">
    <property type="match status" value="1"/>
</dbReference>
<dbReference type="SUPFAM" id="SSF55729">
    <property type="entry name" value="Acyl-CoA N-acyltransferases (Nat)"/>
    <property type="match status" value="1"/>
</dbReference>
<keyword evidence="3" id="KW-1185">Reference proteome</keyword>
<evidence type="ECO:0000313" key="3">
    <source>
        <dbReference type="Proteomes" id="UP000270343"/>
    </source>
</evidence>
<reference evidence="2 3" key="1">
    <citation type="journal article" date="2015" name="Antonie Van Leeuwenhoek">
        <title>Streptomyces klenkii sp. nov., isolated from deep marine sediment.</title>
        <authorList>
            <person name="Veyisoglu A."/>
            <person name="Sahin N."/>
        </authorList>
    </citation>
    <scope>NUCLEOTIDE SEQUENCE [LARGE SCALE GENOMIC DNA]</scope>
    <source>
        <strain evidence="2 3">KCTC 29202</strain>
    </source>
</reference>
<sequence length="333" mass="36914">MSTVAFAYGVRAATDFLDAHQLSARTPFQTRGWWRAWMREAADAEGATPVLIHMTRTGRPALVAGLQLHQDGSMAVLRPLSWPWADYHEVAEVGDASPTGPEPDIGGLAEAIDRCQREFGARLELSNLIAGGPLLRAVSELGAAPRPSETVFRLDLTDPDVVRRVSERRDMRRKRRRIERLGTLRLTCADTPARAAARLPAFIALHVQQWRDRPDAVAPFDGGVVDRTYAAVAAEPSSTVRLHELWLDETLLAGWFGFRHDRTYYAYRAAYDLSHRRDSPGHLLTAAMVTELAAQGTDTFDLTRGAYAYKLELPSSSTLTMAASLEQPCRVNH</sequence>
<organism evidence="2 3">
    <name type="scientific">Streptomyces klenkii</name>
    <dbReference type="NCBI Taxonomy" id="1420899"/>
    <lineage>
        <taxon>Bacteria</taxon>
        <taxon>Bacillati</taxon>
        <taxon>Actinomycetota</taxon>
        <taxon>Actinomycetes</taxon>
        <taxon>Kitasatosporales</taxon>
        <taxon>Streptomycetaceae</taxon>
        <taxon>Streptomyces</taxon>
    </lineage>
</organism>
<protein>
    <submittedName>
        <fullName evidence="2">GNAT family N-acetyltransferase</fullName>
    </submittedName>
</protein>
<keyword evidence="2" id="KW-0808">Transferase</keyword>
<evidence type="ECO:0000313" key="2">
    <source>
        <dbReference type="EMBL" id="RKN65895.1"/>
    </source>
</evidence>
<comment type="caution">
    <text evidence="2">The sequence shown here is derived from an EMBL/GenBank/DDBJ whole genome shotgun (WGS) entry which is preliminary data.</text>
</comment>